<keyword evidence="4 6" id="KW-1133">Transmembrane helix</keyword>
<accession>A0A2W2H912</accession>
<feature type="transmembrane region" description="Helical" evidence="6">
    <location>
        <begin position="276"/>
        <end position="298"/>
    </location>
</feature>
<dbReference type="PROSITE" id="PS50850">
    <property type="entry name" value="MFS"/>
    <property type="match status" value="1"/>
</dbReference>
<evidence type="ECO:0000256" key="2">
    <source>
        <dbReference type="ARBA" id="ARBA00022448"/>
    </source>
</evidence>
<proteinExistence type="predicted"/>
<evidence type="ECO:0000256" key="4">
    <source>
        <dbReference type="ARBA" id="ARBA00022989"/>
    </source>
</evidence>
<keyword evidence="5 6" id="KW-0472">Membrane</keyword>
<protein>
    <recommendedName>
        <fullName evidence="7">Major facilitator superfamily (MFS) profile domain-containing protein</fullName>
    </recommendedName>
</protein>
<dbReference type="GO" id="GO:0022857">
    <property type="term" value="F:transmembrane transporter activity"/>
    <property type="evidence" value="ECO:0007669"/>
    <property type="project" value="InterPro"/>
</dbReference>
<evidence type="ECO:0000256" key="5">
    <source>
        <dbReference type="ARBA" id="ARBA00023136"/>
    </source>
</evidence>
<dbReference type="AlphaFoldDB" id="A0A2W2H912"/>
<dbReference type="Pfam" id="PF07690">
    <property type="entry name" value="MFS_1"/>
    <property type="match status" value="1"/>
</dbReference>
<feature type="transmembrane region" description="Helical" evidence="6">
    <location>
        <begin position="79"/>
        <end position="100"/>
    </location>
</feature>
<evidence type="ECO:0000259" key="7">
    <source>
        <dbReference type="PROSITE" id="PS50850"/>
    </source>
</evidence>
<feature type="transmembrane region" description="Helical" evidence="6">
    <location>
        <begin position="310"/>
        <end position="328"/>
    </location>
</feature>
<dbReference type="Proteomes" id="UP000248544">
    <property type="component" value="Unassembled WGS sequence"/>
</dbReference>
<comment type="caution">
    <text evidence="8">The sequence shown here is derived from an EMBL/GenBank/DDBJ whole genome shotgun (WGS) entry which is preliminary data.</text>
</comment>
<comment type="subcellular location">
    <subcellularLocation>
        <location evidence="1">Cell membrane</location>
        <topology evidence="1">Multi-pass membrane protein</topology>
    </subcellularLocation>
</comment>
<dbReference type="PANTHER" id="PTHR23505:SF79">
    <property type="entry name" value="PROTEIN SPINSTER"/>
    <property type="match status" value="1"/>
</dbReference>
<feature type="transmembrane region" description="Helical" evidence="6">
    <location>
        <begin position="171"/>
        <end position="194"/>
    </location>
</feature>
<feature type="transmembrane region" description="Helical" evidence="6">
    <location>
        <begin position="340"/>
        <end position="363"/>
    </location>
</feature>
<organism evidence="8 9">
    <name type="scientific">Spongiactinospora gelatinilytica</name>
    <dbReference type="NCBI Taxonomy" id="2666298"/>
    <lineage>
        <taxon>Bacteria</taxon>
        <taxon>Bacillati</taxon>
        <taxon>Actinomycetota</taxon>
        <taxon>Actinomycetes</taxon>
        <taxon>Streptosporangiales</taxon>
        <taxon>Streptosporangiaceae</taxon>
        <taxon>Spongiactinospora</taxon>
    </lineage>
</organism>
<feature type="transmembrane region" description="Helical" evidence="6">
    <location>
        <begin position="200"/>
        <end position="219"/>
    </location>
</feature>
<evidence type="ECO:0000313" key="9">
    <source>
        <dbReference type="Proteomes" id="UP000248544"/>
    </source>
</evidence>
<dbReference type="EMBL" id="POUA01000002">
    <property type="protein sequence ID" value="PZG57022.1"/>
    <property type="molecule type" value="Genomic_DNA"/>
</dbReference>
<keyword evidence="3 6" id="KW-0812">Transmembrane</keyword>
<feature type="transmembrane region" description="Helical" evidence="6">
    <location>
        <begin position="136"/>
        <end position="159"/>
    </location>
</feature>
<dbReference type="InterPro" id="IPR011701">
    <property type="entry name" value="MFS"/>
</dbReference>
<reference evidence="8 9" key="1">
    <citation type="submission" date="2018-01" db="EMBL/GenBank/DDBJ databases">
        <title>Draft genome sequence of Sphaerisporangium sp. 7K107.</title>
        <authorList>
            <person name="Sahin N."/>
            <person name="Saygin H."/>
            <person name="Ay H."/>
        </authorList>
    </citation>
    <scope>NUCLEOTIDE SEQUENCE [LARGE SCALE GENOMIC DNA]</scope>
    <source>
        <strain evidence="8 9">7K107</strain>
    </source>
</reference>
<dbReference type="SUPFAM" id="SSF103473">
    <property type="entry name" value="MFS general substrate transporter"/>
    <property type="match status" value="1"/>
</dbReference>
<evidence type="ECO:0000256" key="6">
    <source>
        <dbReference type="SAM" id="Phobius"/>
    </source>
</evidence>
<evidence type="ECO:0000256" key="3">
    <source>
        <dbReference type="ARBA" id="ARBA00022692"/>
    </source>
</evidence>
<evidence type="ECO:0000313" key="8">
    <source>
        <dbReference type="EMBL" id="PZG57022.1"/>
    </source>
</evidence>
<evidence type="ECO:0000256" key="1">
    <source>
        <dbReference type="ARBA" id="ARBA00004651"/>
    </source>
</evidence>
<name>A0A2W2H912_9ACTN</name>
<feature type="transmembrane region" description="Helical" evidence="6">
    <location>
        <begin position="112"/>
        <end position="130"/>
    </location>
</feature>
<dbReference type="InterPro" id="IPR036259">
    <property type="entry name" value="MFS_trans_sf"/>
</dbReference>
<keyword evidence="9" id="KW-1185">Reference proteome</keyword>
<dbReference type="PANTHER" id="PTHR23505">
    <property type="entry name" value="SPINSTER"/>
    <property type="match status" value="1"/>
</dbReference>
<dbReference type="RefSeq" id="WP_111165058.1">
    <property type="nucleotide sequence ID" value="NZ_POUA01000002.1"/>
</dbReference>
<dbReference type="InterPro" id="IPR020846">
    <property type="entry name" value="MFS_dom"/>
</dbReference>
<feature type="domain" description="Major facilitator superfamily (MFS) profile" evidence="7">
    <location>
        <begin position="45"/>
        <end position="415"/>
    </location>
</feature>
<dbReference type="GO" id="GO:0005886">
    <property type="term" value="C:plasma membrane"/>
    <property type="evidence" value="ECO:0007669"/>
    <property type="project" value="UniProtKB-SubCell"/>
</dbReference>
<keyword evidence="2" id="KW-0813">Transport</keyword>
<sequence length="415" mass="42674">MNEFSAEHDPLSRQEARAVLGVTGERGNAPPLLRTLREHGAGLSFMAALTLLAVVDTFQTQAFSVLAPEVADSLAMSPGHLSAIIAVQAAAVGVAPFAVAALPRRYPHRVRLAVGTAFAWSLTTLCTGAVSGPVSLAALMVVNGATTGAVALLHPPLLMDAYPPGARMRVMSLYSASTPLAGILSPLVIAAPVSWAGMDWRAVFATLGVLSLAACLYALRLREPELGRWDVGALRARAGASTLQSTDDQAGEPVGPESGFWSTVRRVLRIHSMRRMCVGFAAIGALAVPYGVAVSMFLEQEYGLTPAQRGVFSSAAAAASIVALAVFGRRAEAAYRAGPARFMALSGGALGAAAPAFGLSAVIRNLWVLLVLLAVGQALPAVIGPSLFIGVLSVVRPADRAHAMAAVGLVSASGG</sequence>
<gene>
    <name evidence="8" type="ORF">C1I98_00570</name>
</gene>
<feature type="transmembrane region" description="Helical" evidence="6">
    <location>
        <begin position="369"/>
        <end position="395"/>
    </location>
</feature>
<dbReference type="InterPro" id="IPR044770">
    <property type="entry name" value="MFS_spinster-like"/>
</dbReference>
<dbReference type="Gene3D" id="1.20.1250.20">
    <property type="entry name" value="MFS general substrate transporter like domains"/>
    <property type="match status" value="2"/>
</dbReference>